<reference evidence="3" key="1">
    <citation type="journal article" date="2019" name="Int. J. Syst. Evol. Microbiol.">
        <title>The Global Catalogue of Microorganisms (GCM) 10K type strain sequencing project: providing services to taxonomists for standard genome sequencing and annotation.</title>
        <authorList>
            <consortium name="The Broad Institute Genomics Platform"/>
            <consortium name="The Broad Institute Genome Sequencing Center for Infectious Disease"/>
            <person name="Wu L."/>
            <person name="Ma J."/>
        </authorList>
    </citation>
    <scope>NUCLEOTIDE SEQUENCE [LARGE SCALE GENOMIC DNA]</scope>
    <source>
        <strain evidence="3">JCM 16546</strain>
    </source>
</reference>
<dbReference type="RefSeq" id="WP_221857484.1">
    <property type="nucleotide sequence ID" value="NZ_BAAAYV010000010.1"/>
</dbReference>
<evidence type="ECO:0000313" key="2">
    <source>
        <dbReference type="EMBL" id="GAA3660513.1"/>
    </source>
</evidence>
<organism evidence="2 3">
    <name type="scientific">Microbacterium marinilacus</name>
    <dbReference type="NCBI Taxonomy" id="415209"/>
    <lineage>
        <taxon>Bacteria</taxon>
        <taxon>Bacillati</taxon>
        <taxon>Actinomycetota</taxon>
        <taxon>Actinomycetes</taxon>
        <taxon>Micrococcales</taxon>
        <taxon>Microbacteriaceae</taxon>
        <taxon>Microbacterium</taxon>
    </lineage>
</organism>
<dbReference type="InterPro" id="IPR029058">
    <property type="entry name" value="AB_hydrolase_fold"/>
</dbReference>
<dbReference type="PANTHER" id="PTHR37017:SF11">
    <property type="entry name" value="ESTERASE_LIPASE_THIOESTERASE DOMAIN-CONTAINING PROTEIN"/>
    <property type="match status" value="1"/>
</dbReference>
<dbReference type="Gene3D" id="3.40.50.1820">
    <property type="entry name" value="alpha/beta hydrolase"/>
    <property type="match status" value="1"/>
</dbReference>
<dbReference type="SUPFAM" id="SSF53474">
    <property type="entry name" value="alpha/beta-Hydrolases"/>
    <property type="match status" value="1"/>
</dbReference>
<dbReference type="EMBL" id="BAAAYV010000010">
    <property type="protein sequence ID" value="GAA3660513.1"/>
    <property type="molecule type" value="Genomic_DNA"/>
</dbReference>
<dbReference type="Proteomes" id="UP001410795">
    <property type="component" value="Unassembled WGS sequence"/>
</dbReference>
<keyword evidence="3" id="KW-1185">Reference proteome</keyword>
<name>A0ABP7BIS0_9MICO</name>
<accession>A0ABP7BIS0</accession>
<gene>
    <name evidence="2" type="ORF">GCM10022202_21800</name>
</gene>
<dbReference type="GO" id="GO:0016787">
    <property type="term" value="F:hydrolase activity"/>
    <property type="evidence" value="ECO:0007669"/>
    <property type="project" value="UniProtKB-KW"/>
</dbReference>
<keyword evidence="2" id="KW-0378">Hydrolase</keyword>
<feature type="domain" description="AB hydrolase-1" evidence="1">
    <location>
        <begin position="8"/>
        <end position="226"/>
    </location>
</feature>
<comment type="caution">
    <text evidence="2">The sequence shown here is derived from an EMBL/GenBank/DDBJ whole genome shotgun (WGS) entry which is preliminary data.</text>
</comment>
<dbReference type="Pfam" id="PF12697">
    <property type="entry name" value="Abhydrolase_6"/>
    <property type="match status" value="1"/>
</dbReference>
<proteinExistence type="predicted"/>
<evidence type="ECO:0000313" key="3">
    <source>
        <dbReference type="Proteomes" id="UP001410795"/>
    </source>
</evidence>
<dbReference type="InterPro" id="IPR000073">
    <property type="entry name" value="AB_hydrolase_1"/>
</dbReference>
<evidence type="ECO:0000259" key="1">
    <source>
        <dbReference type="Pfam" id="PF12697"/>
    </source>
</evidence>
<dbReference type="PANTHER" id="PTHR37017">
    <property type="entry name" value="AB HYDROLASE-1 DOMAIN-CONTAINING PROTEIN-RELATED"/>
    <property type="match status" value="1"/>
</dbReference>
<sequence length="237" mass="25705">MVDTGSEIVLVPGLWLDAGSWDEVTPALTAAGHRVHPLTMPGVGAPASASADIGIDDWVDAVVERIDDIDAPVVLVGHSGGGNVAFGAADRRPDRVARLVYVDTVPPPDGRGISEFPSVDGVVPFPGWDFFDEEDVFDIDADTRERVARGAQTVPLRVPTDPLRLRDERRFDIPATMLSGAQDEAGVRAMLAQWPTWHENVERIRSFDVVRLGTGHWPQFSSPESLSAVLRRVVEGQ</sequence>
<dbReference type="InterPro" id="IPR052897">
    <property type="entry name" value="Sec-Metab_Biosynth_Hydrolase"/>
</dbReference>
<protein>
    <submittedName>
        <fullName evidence="2">Alpha/beta hydrolase</fullName>
    </submittedName>
</protein>